<dbReference type="EMBL" id="JAVXUO010000931">
    <property type="protein sequence ID" value="KAK2987864.1"/>
    <property type="molecule type" value="Genomic_DNA"/>
</dbReference>
<dbReference type="SUPFAM" id="SSF53756">
    <property type="entry name" value="UDP-Glycosyltransferase/glycogen phosphorylase"/>
    <property type="match status" value="2"/>
</dbReference>
<dbReference type="PANTHER" id="PTHR48048">
    <property type="entry name" value="GLYCOSYLTRANSFERASE"/>
    <property type="match status" value="1"/>
</dbReference>
<keyword evidence="5" id="KW-1185">Reference proteome</keyword>
<dbReference type="GO" id="GO:0016138">
    <property type="term" value="P:glycoside biosynthetic process"/>
    <property type="evidence" value="ECO:0007669"/>
    <property type="project" value="UniProtKB-ARBA"/>
</dbReference>
<dbReference type="Pfam" id="PF00201">
    <property type="entry name" value="UDPGT"/>
    <property type="match status" value="2"/>
</dbReference>
<reference evidence="4" key="1">
    <citation type="submission" date="2022-12" db="EMBL/GenBank/DDBJ databases">
        <title>Draft genome assemblies for two species of Escallonia (Escalloniales).</title>
        <authorList>
            <person name="Chanderbali A."/>
            <person name="Dervinis C."/>
            <person name="Anghel I."/>
            <person name="Soltis D."/>
            <person name="Soltis P."/>
            <person name="Zapata F."/>
        </authorList>
    </citation>
    <scope>NUCLEOTIDE SEQUENCE</scope>
    <source>
        <strain evidence="4">UCBG92.1500</strain>
        <tissue evidence="4">Leaf</tissue>
    </source>
</reference>
<evidence type="ECO:0000313" key="5">
    <source>
        <dbReference type="Proteomes" id="UP001187471"/>
    </source>
</evidence>
<proteinExistence type="inferred from homology"/>
<dbReference type="FunFam" id="3.40.50.2000:FF:000060">
    <property type="entry name" value="Glycosyltransferase"/>
    <property type="match status" value="2"/>
</dbReference>
<gene>
    <name evidence="4" type="ORF">RJ640_025631</name>
</gene>
<dbReference type="Proteomes" id="UP001187471">
    <property type="component" value="Unassembled WGS sequence"/>
</dbReference>
<name>A0AA88RLI2_9ASTE</name>
<evidence type="ECO:0000256" key="2">
    <source>
        <dbReference type="ARBA" id="ARBA00022676"/>
    </source>
</evidence>
<protein>
    <submittedName>
        <fullName evidence="4">Uncharacterized protein</fullName>
    </submittedName>
</protein>
<keyword evidence="3" id="KW-0808">Transferase</keyword>
<dbReference type="Gene3D" id="3.40.50.2000">
    <property type="entry name" value="Glycogen Phosphorylase B"/>
    <property type="match status" value="4"/>
</dbReference>
<evidence type="ECO:0000256" key="1">
    <source>
        <dbReference type="ARBA" id="ARBA00009995"/>
    </source>
</evidence>
<dbReference type="GO" id="GO:0035251">
    <property type="term" value="F:UDP-glucosyltransferase activity"/>
    <property type="evidence" value="ECO:0007669"/>
    <property type="project" value="InterPro"/>
</dbReference>
<evidence type="ECO:0000313" key="4">
    <source>
        <dbReference type="EMBL" id="KAK2987864.1"/>
    </source>
</evidence>
<accession>A0AA88RLI2</accession>
<dbReference type="InterPro" id="IPR002213">
    <property type="entry name" value="UDP_glucos_trans"/>
</dbReference>
<keyword evidence="2" id="KW-0328">Glycosyltransferase</keyword>
<comment type="similarity">
    <text evidence="1">Belongs to the UDP-glycosyltransferase family.</text>
</comment>
<dbReference type="PROSITE" id="PS00375">
    <property type="entry name" value="UDPGT"/>
    <property type="match status" value="1"/>
</dbReference>
<evidence type="ECO:0000256" key="3">
    <source>
        <dbReference type="ARBA" id="ARBA00022679"/>
    </source>
</evidence>
<organism evidence="4 5">
    <name type="scientific">Escallonia rubra</name>
    <dbReference type="NCBI Taxonomy" id="112253"/>
    <lineage>
        <taxon>Eukaryota</taxon>
        <taxon>Viridiplantae</taxon>
        <taxon>Streptophyta</taxon>
        <taxon>Embryophyta</taxon>
        <taxon>Tracheophyta</taxon>
        <taxon>Spermatophyta</taxon>
        <taxon>Magnoliopsida</taxon>
        <taxon>eudicotyledons</taxon>
        <taxon>Gunneridae</taxon>
        <taxon>Pentapetalae</taxon>
        <taxon>asterids</taxon>
        <taxon>campanulids</taxon>
        <taxon>Escalloniales</taxon>
        <taxon>Escalloniaceae</taxon>
        <taxon>Escallonia</taxon>
    </lineage>
</organism>
<sequence length="958" mass="105413">MSNSKGIQAEPPHIAFFPSGMSHSTPFFRLAIMLASRKCNVTFITIQSTAAGSHQDSSFFSTHPEIKHLEFEILPFDASSFTIDDLFVIQIEAINRSLHLLSPFLSSLPRPLSAIFSDFVLAAGLAQISGDLGIPIYLISTTSARFYSTVAYLPTLMSGTPAVFSGSSGEVEIPGLAPLKKSSIPLPWLDNSPSNHLLDAYLLPNARSLPNVNGILLNTFQWFEPEAIAALNSGKISSNLPPVFPVGPFEPYELIKRHNFPWLDDQAAESVVYVSFGSRDPMSTDQIRELGNGLETSEYAYLWAVKPTQVEQDENEEIQEQLHDPLTESTKGRGRILKGWVNQEDILAHPAIGGFVNQCEWDSVMEAARQGVPMLAWPQHGDQKMNAEVVEKAGLGIWQKDSGWGGERLVKGEEIGKMVCQMMTDSNMRFKAKKVREEARKACQVDGSSEKVLIGFIERVKQKDQKLVQILIVNVEGNTVKGFVPKQSRPVMSDSGNLSSAHVALLPASGMGHLAPFLRLAVSLLTHNVQVTFITTHPTVSLSESHTLSRFFSAYPQIATKQLHLLAFDNPSAISEDPFYIQYEAIRQSSYLLSPLLSSCSPHLSALITDMSLASTVIPVTEALGLPNYILFTSSAKMLTLFLSFHTTIGSRARSNSDEVIGVFKIPGLQPLPKSWIPPPLLSDTVSLLKTHIIENGKEMTRATGILINTFEELEQESLAALNKGKIVKGLPPVIPIGPFAPCDFERSQPLSWLDDQPEGSVVYVSFGSRTAMSGDQIRELGKGLLRSGYRFVWVVKEKKIDRDDDKELGELLGHGFLEKARGIGLVVKQWVNQGEILGHRAVGGFVSHCGWNSVTEAIWYGVRVLAWPQHGDQKMNASVVDRNGLGIWMENWGWGGGDLVIKENQIAECVRKMMSSESLKVQAAQIGETSRTAVEVSGSSNRSMFELIETWKTSQSI</sequence>
<dbReference type="PANTHER" id="PTHR48048:SF76">
    <property type="entry name" value="UDP-GLYCOSYLTRANSFERASE 708D1-LIKE"/>
    <property type="match status" value="1"/>
</dbReference>
<dbReference type="InterPro" id="IPR035595">
    <property type="entry name" value="UDP_glycos_trans_CS"/>
</dbReference>
<dbReference type="InterPro" id="IPR050481">
    <property type="entry name" value="UDP-glycosyltransf_plant"/>
</dbReference>
<dbReference type="AlphaFoldDB" id="A0AA88RLI2"/>
<dbReference type="CDD" id="cd03784">
    <property type="entry name" value="GT1_Gtf-like"/>
    <property type="match status" value="2"/>
</dbReference>
<comment type="caution">
    <text evidence="4">The sequence shown here is derived from an EMBL/GenBank/DDBJ whole genome shotgun (WGS) entry which is preliminary data.</text>
</comment>